<gene>
    <name evidence="3" type="ORF">JHU38_00320</name>
</gene>
<accession>A0ABS3M243</accession>
<dbReference type="InterPro" id="IPR049236">
    <property type="entry name" value="DUF6850"/>
</dbReference>
<reference evidence="3 4" key="1">
    <citation type="submission" date="2021-01" db="EMBL/GenBank/DDBJ databases">
        <title>Prevotella A2931 sp. nov.</title>
        <authorList>
            <person name="Buhl M."/>
            <person name="Oberhettinger P."/>
        </authorList>
    </citation>
    <scope>NUCLEOTIDE SEQUENCE [LARGE SCALE GENOMIC DNA]</scope>
    <source>
        <strain evidence="3 4">A2931</strain>
    </source>
</reference>
<keyword evidence="1" id="KW-0732">Signal</keyword>
<dbReference type="Proteomes" id="UP000664265">
    <property type="component" value="Unassembled WGS sequence"/>
</dbReference>
<feature type="chain" id="PRO_5045088397" description="DUF6850 domain-containing protein" evidence="1">
    <location>
        <begin position="26"/>
        <end position="524"/>
    </location>
</feature>
<evidence type="ECO:0000256" key="1">
    <source>
        <dbReference type="SAM" id="SignalP"/>
    </source>
</evidence>
<feature type="domain" description="DUF6850" evidence="2">
    <location>
        <begin position="53"/>
        <end position="524"/>
    </location>
</feature>
<dbReference type="EMBL" id="JAERMS010000001">
    <property type="protein sequence ID" value="MBO1362238.1"/>
    <property type="molecule type" value="Genomic_DNA"/>
</dbReference>
<dbReference type="RefSeq" id="WP_107581566.1">
    <property type="nucleotide sequence ID" value="NZ_JAERMS010000001.1"/>
</dbReference>
<organism evidence="3 4">
    <name type="scientific">Prevotella illustrans</name>
    <dbReference type="NCBI Taxonomy" id="2800387"/>
    <lineage>
        <taxon>Bacteria</taxon>
        <taxon>Pseudomonadati</taxon>
        <taxon>Bacteroidota</taxon>
        <taxon>Bacteroidia</taxon>
        <taxon>Bacteroidales</taxon>
        <taxon>Prevotellaceae</taxon>
        <taxon>Prevotella</taxon>
    </lineage>
</organism>
<sequence length="524" mass="59886">MKKSNIRFYQFIMLFLAFGSGTATMAQTADEGLSVAGQSLLKGQRLWLQTGNAAGTAHDNTRNYSRLQVNYDVQSGDFHRVYTGKTVRDANIYTEGFVNLGKAYVWGEFKFTHENVGNARFNASINDPYRGQPYFVVDSGVQSKWRNQNYHLRFRAATPVLFRSWTFGLEGTYKAQLAAKQRDPRVDARFFMLQLMPGVTYSPTYNDVIGVNLRYASVKEESNMELENYQVKPHYFELYGLGTAHRGIGTGRETNYFGNRWGFGLQYEHHMKGWKLLAELTADKYVENNEISFTTPKKDSQLEEKNLGANIQAMLWGRSLTHQVRIGFNRRAVNGIMYLSQNDNTQEKAGWKVLHQDIRSTYKTTDLSAAYTLLRPRDTEYSWRSDLSVAYQKLDDKYLLPLSVKNSENIYLRLNLERNIIVGRSMNRRLLLAVGGMWKDALRGEYRYTGANANLVTVREMEPLDQAYLTADAWGANGAITYSQLLKSQSKVNGFAQLAFDYAHTNAAMFNHRSRVNVTLGVNF</sequence>
<evidence type="ECO:0000313" key="3">
    <source>
        <dbReference type="EMBL" id="MBO1362238.1"/>
    </source>
</evidence>
<evidence type="ECO:0000313" key="4">
    <source>
        <dbReference type="Proteomes" id="UP000664265"/>
    </source>
</evidence>
<protein>
    <recommendedName>
        <fullName evidence="2">DUF6850 domain-containing protein</fullName>
    </recommendedName>
</protein>
<name>A0ABS3M243_9BACT</name>
<keyword evidence="4" id="KW-1185">Reference proteome</keyword>
<evidence type="ECO:0000259" key="2">
    <source>
        <dbReference type="Pfam" id="PF21012"/>
    </source>
</evidence>
<feature type="signal peptide" evidence="1">
    <location>
        <begin position="1"/>
        <end position="25"/>
    </location>
</feature>
<dbReference type="Pfam" id="PF21012">
    <property type="entry name" value="DUF6850"/>
    <property type="match status" value="1"/>
</dbReference>
<comment type="caution">
    <text evidence="3">The sequence shown here is derived from an EMBL/GenBank/DDBJ whole genome shotgun (WGS) entry which is preliminary data.</text>
</comment>
<proteinExistence type="predicted"/>